<keyword evidence="1" id="KW-0812">Transmembrane</keyword>
<proteinExistence type="predicted"/>
<reference evidence="2" key="1">
    <citation type="submission" date="2023-03" db="EMBL/GenBank/DDBJ databases">
        <title>Massive genome expansion in bonnet fungi (Mycena s.s.) driven by repeated elements and novel gene families across ecological guilds.</title>
        <authorList>
            <consortium name="Lawrence Berkeley National Laboratory"/>
            <person name="Harder C.B."/>
            <person name="Miyauchi S."/>
            <person name="Viragh M."/>
            <person name="Kuo A."/>
            <person name="Thoen E."/>
            <person name="Andreopoulos B."/>
            <person name="Lu D."/>
            <person name="Skrede I."/>
            <person name="Drula E."/>
            <person name="Henrissat B."/>
            <person name="Morin E."/>
            <person name="Kohler A."/>
            <person name="Barry K."/>
            <person name="LaButti K."/>
            <person name="Morin E."/>
            <person name="Salamov A."/>
            <person name="Lipzen A."/>
            <person name="Mereny Z."/>
            <person name="Hegedus B."/>
            <person name="Baldrian P."/>
            <person name="Stursova M."/>
            <person name="Weitz H."/>
            <person name="Taylor A."/>
            <person name="Grigoriev I.V."/>
            <person name="Nagy L.G."/>
            <person name="Martin F."/>
            <person name="Kauserud H."/>
        </authorList>
    </citation>
    <scope>NUCLEOTIDE SEQUENCE</scope>
    <source>
        <strain evidence="2">CBHHK002</strain>
    </source>
</reference>
<comment type="caution">
    <text evidence="2">The sequence shown here is derived from an EMBL/GenBank/DDBJ whole genome shotgun (WGS) entry which is preliminary data.</text>
</comment>
<gene>
    <name evidence="2" type="ORF">DFH08DRAFT_667430</name>
</gene>
<feature type="non-terminal residue" evidence="2">
    <location>
        <position position="1"/>
    </location>
</feature>
<name>A0AAD6ZYS7_9AGAR</name>
<keyword evidence="3" id="KW-1185">Reference proteome</keyword>
<evidence type="ECO:0000313" key="3">
    <source>
        <dbReference type="Proteomes" id="UP001218218"/>
    </source>
</evidence>
<keyword evidence="1" id="KW-1133">Transmembrane helix</keyword>
<evidence type="ECO:0000256" key="1">
    <source>
        <dbReference type="SAM" id="Phobius"/>
    </source>
</evidence>
<protein>
    <submittedName>
        <fullName evidence="2">Uncharacterized protein</fullName>
    </submittedName>
</protein>
<dbReference type="Proteomes" id="UP001218218">
    <property type="component" value="Unassembled WGS sequence"/>
</dbReference>
<dbReference type="EMBL" id="JARIHO010000021">
    <property type="protein sequence ID" value="KAJ7346202.1"/>
    <property type="molecule type" value="Genomic_DNA"/>
</dbReference>
<organism evidence="2 3">
    <name type="scientific">Mycena albidolilacea</name>
    <dbReference type="NCBI Taxonomy" id="1033008"/>
    <lineage>
        <taxon>Eukaryota</taxon>
        <taxon>Fungi</taxon>
        <taxon>Dikarya</taxon>
        <taxon>Basidiomycota</taxon>
        <taxon>Agaricomycotina</taxon>
        <taxon>Agaricomycetes</taxon>
        <taxon>Agaricomycetidae</taxon>
        <taxon>Agaricales</taxon>
        <taxon>Marasmiineae</taxon>
        <taxon>Mycenaceae</taxon>
        <taxon>Mycena</taxon>
    </lineage>
</organism>
<feature type="non-terminal residue" evidence="2">
    <location>
        <position position="113"/>
    </location>
</feature>
<dbReference type="AlphaFoldDB" id="A0AAD6ZYS7"/>
<evidence type="ECO:0000313" key="2">
    <source>
        <dbReference type="EMBL" id="KAJ7346202.1"/>
    </source>
</evidence>
<keyword evidence="1" id="KW-0472">Membrane</keyword>
<feature type="transmembrane region" description="Helical" evidence="1">
    <location>
        <begin position="34"/>
        <end position="62"/>
    </location>
</feature>
<accession>A0AAD6ZYS7</accession>
<sequence length="113" mass="12419">SVVINGIQDISAFLPILGTDQCEMHCCQGMDRGFWYVAATPVSIFGSLGIIKAGLVTLIISIDIPGFRGPRYLHNAGFSPPGLLKQLTYVLDDDDSIYVAEQNIRSLLRQHRV</sequence>